<dbReference type="Proteomes" id="UP001642540">
    <property type="component" value="Unassembled WGS sequence"/>
</dbReference>
<name>A0ABP1SAQ6_9HEXA</name>
<organism evidence="1 2">
    <name type="scientific">Orchesella dallaii</name>
    <dbReference type="NCBI Taxonomy" id="48710"/>
    <lineage>
        <taxon>Eukaryota</taxon>
        <taxon>Metazoa</taxon>
        <taxon>Ecdysozoa</taxon>
        <taxon>Arthropoda</taxon>
        <taxon>Hexapoda</taxon>
        <taxon>Collembola</taxon>
        <taxon>Entomobryomorpha</taxon>
        <taxon>Entomobryoidea</taxon>
        <taxon>Orchesellidae</taxon>
        <taxon>Orchesellinae</taxon>
        <taxon>Orchesella</taxon>
    </lineage>
</organism>
<evidence type="ECO:0000313" key="2">
    <source>
        <dbReference type="Proteomes" id="UP001642540"/>
    </source>
</evidence>
<comment type="caution">
    <text evidence="1">The sequence shown here is derived from an EMBL/GenBank/DDBJ whole genome shotgun (WGS) entry which is preliminary data.</text>
</comment>
<sequence>MQKRIKLEENLSFYSKEVLENPLIFNDPTPQVQETFAEVEEFVYYNTLRAFYGMGWKINLGEQVTLSDLTAQLGINEEFKNFFGFLFKILESRGILRKSGDTTWKLISEAPKMENVLTYLTSTKTKVNQIISYTFGLMDGFWRFDDLDLRRDHCTISQEEWEEVAKSVGFGVTGMIPFLNHFHSYMSFQKGKNGRDIVESDCNRCWILFNEEKEPTLEYIGRKLEGCRRKLIRVSEAKGFQHDSKNNSVSLRGNVKQDFEKMMEWISSRNLIVEGVIYGWSLDKRRTSQEELLQPYFHLVQAVISLKQKIAPRLICLTKGIAPLGDQVDLSNFHAINFVELSEFTQKLRDESGHSHFAMFKDFYKRDEELVAHYTSSPVLSKWLEGAEDFWVSKKLQKLAPSFAQSLEGTMEVLERDILFAKKQGWFQKMGL</sequence>
<dbReference type="EMBL" id="CAXLJM020000173">
    <property type="protein sequence ID" value="CAL8148663.1"/>
    <property type="molecule type" value="Genomic_DNA"/>
</dbReference>
<accession>A0ABP1SAQ6</accession>
<keyword evidence="2" id="KW-1185">Reference proteome</keyword>
<reference evidence="1 2" key="1">
    <citation type="submission" date="2024-08" db="EMBL/GenBank/DDBJ databases">
        <authorList>
            <person name="Cucini C."/>
            <person name="Frati F."/>
        </authorList>
    </citation>
    <scope>NUCLEOTIDE SEQUENCE [LARGE SCALE GENOMIC DNA]</scope>
</reference>
<protein>
    <submittedName>
        <fullName evidence="1">Uncharacterized protein</fullName>
    </submittedName>
</protein>
<gene>
    <name evidence="1" type="ORF">ODALV1_LOCUS31491</name>
</gene>
<proteinExistence type="predicted"/>
<evidence type="ECO:0000313" key="1">
    <source>
        <dbReference type="EMBL" id="CAL8148663.1"/>
    </source>
</evidence>